<dbReference type="AlphaFoldDB" id="A0AAV2Q725"/>
<evidence type="ECO:0000256" key="7">
    <source>
        <dbReference type="ARBA" id="ARBA00023034"/>
    </source>
</evidence>
<dbReference type="InterPro" id="IPR009729">
    <property type="entry name" value="Gal-3-0_sulfotransfrase"/>
</dbReference>
<sequence>MEASRLITNTCFCKGFHARHLKALVAGLVLLCLATLLLYSAPQASYLQAANNSLRGQLQLLQILEEDPPAPPSCIPHNHIMFLKTHKCASSTVQNIFLRYGYNHNLTFALPGAGNYLGNPSHFRYHMVPRKLLPPNGKVDIFAVHTRLSPDHRKVLHNDSIWVTVVRDPVSLYESLYNFFHLRNVYHLKLDDLVKHPMKDLLQLPRYGKKFGKNQMLFDLGYEDNMTVVTLRRAIEEIENGFHLVMIAELLDESLILLRHLLCWSLHDIVFFTKNARREEVKKDLPLLTQEKVREMNSADALLYDHFLNKHNTAVAEFGKQRMADEVAELRGLRDEYFEECGVKEVKGRDPDLKFKEYSSLVSAYFMANNTDTNCFLLSLPELPLVDTVRQHQIELLRTAWGNS</sequence>
<feature type="non-terminal residue" evidence="10">
    <location>
        <position position="404"/>
    </location>
</feature>
<evidence type="ECO:0000256" key="3">
    <source>
        <dbReference type="ARBA" id="ARBA00022679"/>
    </source>
</evidence>
<evidence type="ECO:0000256" key="4">
    <source>
        <dbReference type="ARBA" id="ARBA00022692"/>
    </source>
</evidence>
<evidence type="ECO:0000313" key="11">
    <source>
        <dbReference type="Proteomes" id="UP001497623"/>
    </source>
</evidence>
<accession>A0AAV2Q725</accession>
<proteinExistence type="inferred from homology"/>
<keyword evidence="7" id="KW-0333">Golgi apparatus</keyword>
<keyword evidence="5" id="KW-0735">Signal-anchor</keyword>
<dbReference type="Pfam" id="PF06990">
    <property type="entry name" value="Gal-3-0_sulfotr"/>
    <property type="match status" value="1"/>
</dbReference>
<dbReference type="GO" id="GO:0000139">
    <property type="term" value="C:Golgi membrane"/>
    <property type="evidence" value="ECO:0007669"/>
    <property type="project" value="UniProtKB-SubCell"/>
</dbReference>
<dbReference type="PANTHER" id="PTHR14647:SF87">
    <property type="entry name" value="PUTATIVE-RELATED"/>
    <property type="match status" value="1"/>
</dbReference>
<keyword evidence="8" id="KW-0472">Membrane</keyword>
<dbReference type="EMBL" id="CAXKWB010004003">
    <property type="protein sequence ID" value="CAL4071511.1"/>
    <property type="molecule type" value="Genomic_DNA"/>
</dbReference>
<comment type="similarity">
    <text evidence="2">Belongs to the galactose-3-O-sulfotransferase family.</text>
</comment>
<dbReference type="PANTHER" id="PTHR14647">
    <property type="entry name" value="GALACTOSE-3-O-SULFOTRANSFERASE"/>
    <property type="match status" value="1"/>
</dbReference>
<keyword evidence="4" id="KW-0812">Transmembrane</keyword>
<protein>
    <recommendedName>
        <fullName evidence="12">Galactosylceramide sulfotransferase</fullName>
    </recommendedName>
</protein>
<organism evidence="10 11">
    <name type="scientific">Meganyctiphanes norvegica</name>
    <name type="common">Northern krill</name>
    <name type="synonym">Thysanopoda norvegica</name>
    <dbReference type="NCBI Taxonomy" id="48144"/>
    <lineage>
        <taxon>Eukaryota</taxon>
        <taxon>Metazoa</taxon>
        <taxon>Ecdysozoa</taxon>
        <taxon>Arthropoda</taxon>
        <taxon>Crustacea</taxon>
        <taxon>Multicrustacea</taxon>
        <taxon>Malacostraca</taxon>
        <taxon>Eumalacostraca</taxon>
        <taxon>Eucarida</taxon>
        <taxon>Euphausiacea</taxon>
        <taxon>Euphausiidae</taxon>
        <taxon>Meganyctiphanes</taxon>
    </lineage>
</organism>
<keyword evidence="3" id="KW-0808">Transferase</keyword>
<comment type="subcellular location">
    <subcellularLocation>
        <location evidence="1">Golgi apparatus membrane</location>
        <topology evidence="1">Single-pass type II membrane protein</topology>
    </subcellularLocation>
</comment>
<evidence type="ECO:0000256" key="6">
    <source>
        <dbReference type="ARBA" id="ARBA00022989"/>
    </source>
</evidence>
<dbReference type="InterPro" id="IPR027417">
    <property type="entry name" value="P-loop_NTPase"/>
</dbReference>
<evidence type="ECO:0000256" key="2">
    <source>
        <dbReference type="ARBA" id="ARBA00008124"/>
    </source>
</evidence>
<keyword evidence="9" id="KW-0325">Glycoprotein</keyword>
<evidence type="ECO:0000256" key="5">
    <source>
        <dbReference type="ARBA" id="ARBA00022968"/>
    </source>
</evidence>
<gene>
    <name evidence="10" type="ORF">MNOR_LOCUS8566</name>
</gene>
<dbReference type="GO" id="GO:0009247">
    <property type="term" value="P:glycolipid biosynthetic process"/>
    <property type="evidence" value="ECO:0007669"/>
    <property type="project" value="InterPro"/>
</dbReference>
<evidence type="ECO:0000256" key="1">
    <source>
        <dbReference type="ARBA" id="ARBA00004323"/>
    </source>
</evidence>
<reference evidence="10 11" key="1">
    <citation type="submission" date="2024-05" db="EMBL/GenBank/DDBJ databases">
        <authorList>
            <person name="Wallberg A."/>
        </authorList>
    </citation>
    <scope>NUCLEOTIDE SEQUENCE [LARGE SCALE GENOMIC DNA]</scope>
</reference>
<name>A0AAV2Q725_MEGNR</name>
<evidence type="ECO:0000256" key="8">
    <source>
        <dbReference type="ARBA" id="ARBA00023136"/>
    </source>
</evidence>
<dbReference type="Gene3D" id="3.40.50.300">
    <property type="entry name" value="P-loop containing nucleotide triphosphate hydrolases"/>
    <property type="match status" value="1"/>
</dbReference>
<evidence type="ECO:0000256" key="9">
    <source>
        <dbReference type="ARBA" id="ARBA00023180"/>
    </source>
</evidence>
<dbReference type="GO" id="GO:0001733">
    <property type="term" value="F:galactosylceramide sulfotransferase activity"/>
    <property type="evidence" value="ECO:0007669"/>
    <property type="project" value="InterPro"/>
</dbReference>
<keyword evidence="11" id="KW-1185">Reference proteome</keyword>
<comment type="caution">
    <text evidence="10">The sequence shown here is derived from an EMBL/GenBank/DDBJ whole genome shotgun (WGS) entry which is preliminary data.</text>
</comment>
<dbReference type="SUPFAM" id="SSF52540">
    <property type="entry name" value="P-loop containing nucleoside triphosphate hydrolases"/>
    <property type="match status" value="1"/>
</dbReference>
<dbReference type="Proteomes" id="UP001497623">
    <property type="component" value="Unassembled WGS sequence"/>
</dbReference>
<evidence type="ECO:0008006" key="12">
    <source>
        <dbReference type="Google" id="ProtNLM"/>
    </source>
</evidence>
<evidence type="ECO:0000313" key="10">
    <source>
        <dbReference type="EMBL" id="CAL4071511.1"/>
    </source>
</evidence>
<keyword evidence="6" id="KW-1133">Transmembrane helix</keyword>